<feature type="region of interest" description="Disordered" evidence="12">
    <location>
        <begin position="210"/>
        <end position="229"/>
    </location>
</feature>
<dbReference type="GO" id="GO:0016020">
    <property type="term" value="C:membrane"/>
    <property type="evidence" value="ECO:0007669"/>
    <property type="project" value="UniProtKB-SubCell"/>
</dbReference>
<dbReference type="OrthoDB" id="10261837at2759"/>
<keyword evidence="5" id="KW-0963">Cytoplasm</keyword>
<feature type="domain" description="PH" evidence="13">
    <location>
        <begin position="359"/>
        <end position="451"/>
    </location>
</feature>
<dbReference type="CDD" id="cd13216">
    <property type="entry name" value="PH-GRAM2_AGT26"/>
    <property type="match status" value="1"/>
</dbReference>
<comment type="similarity">
    <text evidence="3">Belongs to the glycosyltransferase 28 family.</text>
</comment>
<evidence type="ECO:0000313" key="14">
    <source>
        <dbReference type="EMBL" id="KAF5312344.1"/>
    </source>
</evidence>
<dbReference type="Gene3D" id="2.30.29.30">
    <property type="entry name" value="Pleckstrin-homology domain (PH domain)/Phosphotyrosine-binding domain (PTB)"/>
    <property type="match status" value="2"/>
</dbReference>
<dbReference type="InterPro" id="IPR050426">
    <property type="entry name" value="Glycosyltransferase_28"/>
</dbReference>
<feature type="compositionally biased region" description="Acidic residues" evidence="12">
    <location>
        <begin position="241"/>
        <end position="257"/>
    </location>
</feature>
<dbReference type="InterPro" id="IPR010610">
    <property type="entry name" value="EryCIII-like_C"/>
</dbReference>
<dbReference type="Pfam" id="PF02893">
    <property type="entry name" value="GRAM"/>
    <property type="match status" value="1"/>
</dbReference>
<evidence type="ECO:0000256" key="10">
    <source>
        <dbReference type="ARBA" id="ARBA00047886"/>
    </source>
</evidence>
<evidence type="ECO:0000256" key="3">
    <source>
        <dbReference type="ARBA" id="ARBA00006962"/>
    </source>
</evidence>
<evidence type="ECO:0000256" key="11">
    <source>
        <dbReference type="ARBA" id="ARBA00049453"/>
    </source>
</evidence>
<dbReference type="InterPro" id="IPR048065">
    <property type="entry name" value="ATG26_PH_GRAM2"/>
</dbReference>
<dbReference type="GO" id="GO:0016906">
    <property type="term" value="F:sterol 3-beta-glucosyltransferase activity"/>
    <property type="evidence" value="ECO:0007669"/>
    <property type="project" value="UniProtKB-EC"/>
</dbReference>
<feature type="compositionally biased region" description="Basic and acidic residues" evidence="12">
    <location>
        <begin position="1365"/>
        <end position="1382"/>
    </location>
</feature>
<feature type="compositionally biased region" description="Polar residues" evidence="12">
    <location>
        <begin position="643"/>
        <end position="655"/>
    </location>
</feature>
<evidence type="ECO:0000256" key="7">
    <source>
        <dbReference type="ARBA" id="ARBA00022679"/>
    </source>
</evidence>
<dbReference type="Pfam" id="PF03033">
    <property type="entry name" value="Glyco_transf_28"/>
    <property type="match status" value="1"/>
</dbReference>
<dbReference type="SUPFAM" id="SSF50729">
    <property type="entry name" value="PH domain-like"/>
    <property type="match status" value="1"/>
</dbReference>
<dbReference type="SMART" id="SM00233">
    <property type="entry name" value="PH"/>
    <property type="match status" value="1"/>
</dbReference>
<feature type="compositionally biased region" description="Basic and acidic residues" evidence="12">
    <location>
        <begin position="593"/>
        <end position="602"/>
    </location>
</feature>
<feature type="compositionally biased region" description="Low complexity" evidence="12">
    <location>
        <begin position="1384"/>
        <end position="1396"/>
    </location>
</feature>
<comment type="catalytic activity">
    <reaction evidence="10">
        <text>ergosterol + UDP-alpha-D-glucose = ergosteryl 3-beta-D-glucoside + UDP + H(+)</text>
        <dbReference type="Rhea" id="RHEA:61836"/>
        <dbReference type="ChEBI" id="CHEBI:15378"/>
        <dbReference type="ChEBI" id="CHEBI:16933"/>
        <dbReference type="ChEBI" id="CHEBI:52973"/>
        <dbReference type="ChEBI" id="CHEBI:58223"/>
        <dbReference type="ChEBI" id="CHEBI:58885"/>
    </reaction>
    <physiologicalReaction direction="left-to-right" evidence="10">
        <dbReference type="Rhea" id="RHEA:61837"/>
    </physiologicalReaction>
</comment>
<gene>
    <name evidence="14" type="ORF">D9619_003112</name>
</gene>
<dbReference type="SUPFAM" id="SSF53756">
    <property type="entry name" value="UDP-Glycosyltransferase/glycogen phosphorylase"/>
    <property type="match status" value="1"/>
</dbReference>
<feature type="compositionally biased region" description="Basic residues" evidence="12">
    <location>
        <begin position="210"/>
        <end position="221"/>
    </location>
</feature>
<feature type="compositionally biased region" description="Polar residues" evidence="12">
    <location>
        <begin position="580"/>
        <end position="589"/>
    </location>
</feature>
<name>A0A8H5EU07_9AGAR</name>
<protein>
    <recommendedName>
        <fullName evidence="4">sterol 3beta-glucosyltransferase</fullName>
        <ecNumber evidence="4">2.4.1.173</ecNumber>
    </recommendedName>
    <alternativeName>
        <fullName evidence="9">Autophagy-related protein 26</fullName>
    </alternativeName>
</protein>
<dbReference type="InterPro" id="IPR011993">
    <property type="entry name" value="PH-like_dom_sf"/>
</dbReference>
<feature type="compositionally biased region" description="Low complexity" evidence="12">
    <location>
        <begin position="15"/>
        <end position="26"/>
    </location>
</feature>
<dbReference type="Pfam" id="PF06722">
    <property type="entry name" value="EryCIII-like_C"/>
    <property type="match status" value="1"/>
</dbReference>
<dbReference type="Gene3D" id="3.40.50.2000">
    <property type="entry name" value="Glycogen Phosphorylase B"/>
    <property type="match status" value="2"/>
</dbReference>
<feature type="compositionally biased region" description="Basic and acidic residues" evidence="12">
    <location>
        <begin position="258"/>
        <end position="269"/>
    </location>
</feature>
<proteinExistence type="inferred from homology"/>
<dbReference type="GO" id="GO:0016125">
    <property type="term" value="P:sterol metabolic process"/>
    <property type="evidence" value="ECO:0007669"/>
    <property type="project" value="TreeGrafter"/>
</dbReference>
<dbReference type="InterPro" id="IPR004182">
    <property type="entry name" value="GRAM"/>
</dbReference>
<keyword evidence="7" id="KW-0808">Transferase</keyword>
<dbReference type="EC" id="2.4.1.173" evidence="4"/>
<dbReference type="PROSITE" id="PS50003">
    <property type="entry name" value="PH_DOMAIN"/>
    <property type="match status" value="1"/>
</dbReference>
<dbReference type="InterPro" id="IPR048066">
    <property type="entry name" value="ATG26_PH_GRAM1"/>
</dbReference>
<dbReference type="FunFam" id="3.40.50.2000:FF:000009">
    <property type="entry name" value="Sterol 3-beta-glucosyltransferase UGT80A2"/>
    <property type="match status" value="1"/>
</dbReference>
<evidence type="ECO:0000256" key="6">
    <source>
        <dbReference type="ARBA" id="ARBA00022676"/>
    </source>
</evidence>
<evidence type="ECO:0000256" key="2">
    <source>
        <dbReference type="ARBA" id="ARBA00004496"/>
    </source>
</evidence>
<dbReference type="Pfam" id="PF00169">
    <property type="entry name" value="PH"/>
    <property type="match status" value="1"/>
</dbReference>
<evidence type="ECO:0000256" key="5">
    <source>
        <dbReference type="ARBA" id="ARBA00022490"/>
    </source>
</evidence>
<dbReference type="Proteomes" id="UP000567179">
    <property type="component" value="Unassembled WGS sequence"/>
</dbReference>
<feature type="compositionally biased region" description="Polar residues" evidence="12">
    <location>
        <begin position="603"/>
        <end position="613"/>
    </location>
</feature>
<feature type="region of interest" description="Disordered" evidence="12">
    <location>
        <begin position="1365"/>
        <end position="1431"/>
    </location>
</feature>
<evidence type="ECO:0000313" key="15">
    <source>
        <dbReference type="Proteomes" id="UP000567179"/>
    </source>
</evidence>
<feature type="compositionally biased region" description="Basic and acidic residues" evidence="12">
    <location>
        <begin position="109"/>
        <end position="120"/>
    </location>
</feature>
<comment type="catalytic activity">
    <reaction evidence="11">
        <text>a sterol + UDP-alpha-D-glucose = a sterol 3-beta-D-glucoside + UDP + H(+)</text>
        <dbReference type="Rhea" id="RHEA:22724"/>
        <dbReference type="ChEBI" id="CHEBI:15378"/>
        <dbReference type="ChEBI" id="CHEBI:15889"/>
        <dbReference type="ChEBI" id="CHEBI:37424"/>
        <dbReference type="ChEBI" id="CHEBI:58223"/>
        <dbReference type="ChEBI" id="CHEBI:58885"/>
        <dbReference type="EC" id="2.4.1.173"/>
    </reaction>
    <physiologicalReaction direction="left-to-right" evidence="11">
        <dbReference type="Rhea" id="RHEA:22725"/>
    </physiologicalReaction>
</comment>
<dbReference type="EMBL" id="JAACJJ010000056">
    <property type="protein sequence ID" value="KAF5312344.1"/>
    <property type="molecule type" value="Genomic_DNA"/>
</dbReference>
<comment type="caution">
    <text evidence="14">The sequence shown here is derived from an EMBL/GenBank/DDBJ whole genome shotgun (WGS) entry which is preliminary data.</text>
</comment>
<evidence type="ECO:0000256" key="12">
    <source>
        <dbReference type="SAM" id="MobiDB-lite"/>
    </source>
</evidence>
<dbReference type="InterPro" id="IPR002213">
    <property type="entry name" value="UDP_glucos_trans"/>
</dbReference>
<keyword evidence="8" id="KW-0472">Membrane</keyword>
<feature type="compositionally biased region" description="Polar residues" evidence="12">
    <location>
        <begin position="44"/>
        <end position="57"/>
    </location>
</feature>
<evidence type="ECO:0000256" key="9">
    <source>
        <dbReference type="ARBA" id="ARBA00029843"/>
    </source>
</evidence>
<accession>A0A8H5EU07</accession>
<reference evidence="14 15" key="1">
    <citation type="journal article" date="2020" name="ISME J.">
        <title>Uncovering the hidden diversity of litter-decomposition mechanisms in mushroom-forming fungi.</title>
        <authorList>
            <person name="Floudas D."/>
            <person name="Bentzer J."/>
            <person name="Ahren D."/>
            <person name="Johansson T."/>
            <person name="Persson P."/>
            <person name="Tunlid A."/>
        </authorList>
    </citation>
    <scope>NUCLEOTIDE SEQUENCE [LARGE SCALE GENOMIC DNA]</scope>
    <source>
        <strain evidence="14 15">CBS 101986</strain>
    </source>
</reference>
<keyword evidence="6" id="KW-0328">Glycosyltransferase</keyword>
<feature type="region of interest" description="Disordered" evidence="12">
    <location>
        <begin position="1"/>
        <end position="199"/>
    </location>
</feature>
<evidence type="ECO:0000256" key="8">
    <source>
        <dbReference type="ARBA" id="ARBA00023136"/>
    </source>
</evidence>
<dbReference type="InterPro" id="IPR001849">
    <property type="entry name" value="PH_domain"/>
</dbReference>
<dbReference type="GO" id="GO:0005975">
    <property type="term" value="P:carbohydrate metabolic process"/>
    <property type="evidence" value="ECO:0007669"/>
    <property type="project" value="InterPro"/>
</dbReference>
<dbReference type="FunFam" id="3.40.50.2000:FF:000029">
    <property type="entry name" value="Sterol 3-beta-glucosyltransferase"/>
    <property type="match status" value="1"/>
</dbReference>
<dbReference type="InterPro" id="IPR004276">
    <property type="entry name" value="GlycoTrans_28_N"/>
</dbReference>
<dbReference type="GO" id="GO:0005737">
    <property type="term" value="C:cytoplasm"/>
    <property type="evidence" value="ECO:0007669"/>
    <property type="project" value="UniProtKB-SubCell"/>
</dbReference>
<dbReference type="PANTHER" id="PTHR48050">
    <property type="entry name" value="STEROL 3-BETA-GLUCOSYLTRANSFERASE"/>
    <property type="match status" value="1"/>
</dbReference>
<dbReference type="PANTHER" id="PTHR48050:SF25">
    <property type="entry name" value="STEROL 3-BETA-GLUCOSYLTRANSFERASE"/>
    <property type="match status" value="1"/>
</dbReference>
<feature type="compositionally biased region" description="Low complexity" evidence="12">
    <location>
        <begin position="1417"/>
        <end position="1427"/>
    </location>
</feature>
<dbReference type="FunFam" id="2.30.29.30:FF:000303">
    <property type="entry name" value="Sterol 3-beta-glucosyltransferase"/>
    <property type="match status" value="1"/>
</dbReference>
<dbReference type="CDD" id="cd13215">
    <property type="entry name" value="PH-GRAM1_AGT26"/>
    <property type="match status" value="1"/>
</dbReference>
<evidence type="ECO:0000256" key="4">
    <source>
        <dbReference type="ARBA" id="ARBA00012650"/>
    </source>
</evidence>
<feature type="region of interest" description="Disordered" evidence="12">
    <location>
        <begin position="580"/>
        <end position="669"/>
    </location>
</feature>
<evidence type="ECO:0000256" key="1">
    <source>
        <dbReference type="ARBA" id="ARBA00004170"/>
    </source>
</evidence>
<feature type="compositionally biased region" description="Low complexity" evidence="12">
    <location>
        <begin position="75"/>
        <end position="94"/>
    </location>
</feature>
<feature type="region of interest" description="Disordered" evidence="12">
    <location>
        <begin position="241"/>
        <end position="294"/>
    </location>
</feature>
<dbReference type="SMART" id="SM00568">
    <property type="entry name" value="GRAM"/>
    <property type="match status" value="2"/>
</dbReference>
<comment type="subcellular location">
    <subcellularLocation>
        <location evidence="2">Cytoplasm</location>
    </subcellularLocation>
    <subcellularLocation>
        <location evidence="1">Membrane</location>
        <topology evidence="1">Peripheral membrane protein</topology>
    </subcellularLocation>
</comment>
<feature type="compositionally biased region" description="Low complexity" evidence="12">
    <location>
        <begin position="656"/>
        <end position="667"/>
    </location>
</feature>
<sequence length="1457" mass="161120">MSSLNQPDPSPPTPAKSASLSPPLSDTSTIQPRSPSLDRGSPLYPSTTRDSGTSTPSRVKRLSGAVGKTVDKLSRSVSGTSSTPSSPSSGTRRVFSMNRKNRTSQLTGADREVTTSDRKGTLSAILVKEDSPFIRPPSPPVRPSLATSFRGDGSMRAGTQTLIQALQALPWMTDDNEDDGQEGSGSGESDSDNESRPRLQHLSSSIHTIHRPLARSHRSHGRPPAQPTAMHQLDSDIVEEAAQDDASQSDEDMEHDFEDTPRSREDAISRSKHNHIPSSRELSPHDALRNRQGSMATVKLSRRARLAEKLKEVYDLEDITEVWAEMPCWLLRSVLLQGYMYLTNSYLCFFAHMPSREDQVLKSGSLNKKAQRTKRWIKHWFVLKNDALSWYQSSSDPYFPHGIIDLRYAISCDPSGERGIRLRTNSRSVVLSADSVPSREEWVKAIRKVVFKAQNMGDSVKIAIPYASILDVEKSTAMDFSETIEVKVADKDDNLAVDSYFFAYFHNLSGALDQIREAVRTHRSRGQLSPRNAPLVLDTTIAPRSPASERVVGVATPESKPTSGFRISSLFRPFSDTGTIRSGSASTDLQNEEYTHVSRKADSTSFIPVTTSPRPLLSNMRHIDDSQESTTAHSLPPADHTYPPSTSNSAILPNHSSLSRDSSSSWSVGVPSWLKSSRRVFGGSPAPMEDPTFTNAPVKEVYSTSGTPYSRSSGVGDMAFSVLESPNMLPDQEIAEKFRTAFAYDEKETLLGYFPGYIYRLLPISGKLYISTNYFCFKSSGALTVRTRMTLPIRDILACERSKAGRFGHHGLIIIIKGHEELFFEFGTEDKRDAFVGLLDRQIENVRKRIASGDDESLSAGKKDALILEEFESKHSSAEVPTDNMADSLPAVMFTSASSTFLTFKPKKSLHFTFLTIGSRGDVQPYIALAKGLMADGHRCKIATHGEFQEWIESYGIEFGYIGGDPAELLRICIDNGTFTVSFLKEGLLKFRGWLDDLLKTSWDACQGTDVLIESPSAMGGVHIAEALGIPYFRAFTMTWTRTRYQACILCESIMKSPNPKPRAYPHAFAVPERKMGGSYNYMSYVMFDQVFWRATAGQINRWRRNLLHLEPTSLDKIEPHKIPFLYNFSPHVVPPPLDWPEWIRVTGYWFLESAEVSASKWTPPDSLIKFIDDARAHGQKVVYIGFGSIVVPDPKAMTHSVVEAVKKSGVYAILSKGWSDRLQVKSDQAEEIEEPLPPQIYPISSVPHDWLFQRIDAACHHGGAGTTGASLRAGIPTIIRPFFGDQFFWADRVEALGVGTGVRKLTVASLSEALISATTDVKQIDRARTIGEQIRSEDGVATAIESIYRDMEYARSLIKRHVADEHTEEHAEDSTIRHHDNFSPSSLSGYSSAGSIRGAPSEDWSVISDQDDKRSSVGSRHSVGRSAGKRASLAAAVMSILPDNLATGSPRQDSTS</sequence>
<organism evidence="14 15">
    <name type="scientific">Psilocybe cf. subviscida</name>
    <dbReference type="NCBI Taxonomy" id="2480587"/>
    <lineage>
        <taxon>Eukaryota</taxon>
        <taxon>Fungi</taxon>
        <taxon>Dikarya</taxon>
        <taxon>Basidiomycota</taxon>
        <taxon>Agaricomycotina</taxon>
        <taxon>Agaricomycetes</taxon>
        <taxon>Agaricomycetidae</taxon>
        <taxon>Agaricales</taxon>
        <taxon>Agaricineae</taxon>
        <taxon>Strophariaceae</taxon>
        <taxon>Psilocybe</taxon>
    </lineage>
</organism>
<keyword evidence="15" id="KW-1185">Reference proteome</keyword>
<evidence type="ECO:0000259" key="13">
    <source>
        <dbReference type="PROSITE" id="PS50003"/>
    </source>
</evidence>
<dbReference type="CDD" id="cd03784">
    <property type="entry name" value="GT1_Gtf-like"/>
    <property type="match status" value="1"/>
</dbReference>